<dbReference type="SUPFAM" id="SSF68923">
    <property type="entry name" value="PEP carboxykinase N-terminal domain"/>
    <property type="match status" value="1"/>
</dbReference>
<accession>K3W8H5</accession>
<name>K3W8H5_GLOUD</name>
<dbReference type="eggNOG" id="ENOG502QR0T">
    <property type="taxonomic scope" value="Eukaryota"/>
</dbReference>
<dbReference type="InParanoid" id="K3W8H5"/>
<evidence type="ECO:0000313" key="1">
    <source>
        <dbReference type="EnsemblProtists" id="PYU1_T001266"/>
    </source>
</evidence>
<dbReference type="Proteomes" id="UP000019132">
    <property type="component" value="Unassembled WGS sequence"/>
</dbReference>
<dbReference type="AlphaFoldDB" id="K3W8H5"/>
<dbReference type="GO" id="GO:0006094">
    <property type="term" value="P:gluconeogenesis"/>
    <property type="evidence" value="ECO:0007669"/>
    <property type="project" value="InterPro"/>
</dbReference>
<evidence type="ECO:0008006" key="3">
    <source>
        <dbReference type="Google" id="ProtNLM"/>
    </source>
</evidence>
<dbReference type="OMA" id="EFNWSLA"/>
<keyword evidence="2" id="KW-1185">Reference proteome</keyword>
<sequence>MALRLGLQHAVRAATARRAGAAAARSFSIAQHAADKFVVEFPQEHEGLNIEFNWSLADDDVTPHGDAYRNLSFLKLQELAKDEKPAGKAFAVQEVDVDVAFGEYESVYEKVTDHLSVQDNIFTQDGAVGSYKDDRTRVRVISDSPLVALFAQSLLVRVPVKDPHAARPIVVYVATAGEFKGQEPKALLFVDKDDEGSLFAKVVVTGAADLASVKDAIGLAKKKLLEHTESESVVLPGDVLVKDSKSALVFNSTESARTQAVNSGLLYSAHLNIWNSVGLTSFFGGAIVDGAKVSKKQIVAIENGAAVNVPCNNLVNHPAAAIFVDKSGKGVKSISPAEAAALLKKVDANADAEKFEALLTKSATQSFVVSSDADIDAALAKL</sequence>
<dbReference type="EMBL" id="GL376626">
    <property type="status" value="NOT_ANNOTATED_CDS"/>
    <property type="molecule type" value="Genomic_DNA"/>
</dbReference>
<reference evidence="1" key="3">
    <citation type="submission" date="2015-02" db="UniProtKB">
        <authorList>
            <consortium name="EnsemblProtists"/>
        </authorList>
    </citation>
    <scope>IDENTIFICATION</scope>
    <source>
        <strain evidence="1">DAOM BR144</strain>
    </source>
</reference>
<dbReference type="GO" id="GO:0004612">
    <property type="term" value="F:phosphoenolpyruvate carboxykinase (ATP) activity"/>
    <property type="evidence" value="ECO:0007669"/>
    <property type="project" value="InterPro"/>
</dbReference>
<dbReference type="InterPro" id="IPR008210">
    <property type="entry name" value="PEP_carboxykinase_N"/>
</dbReference>
<dbReference type="GO" id="GO:0005524">
    <property type="term" value="F:ATP binding"/>
    <property type="evidence" value="ECO:0007669"/>
    <property type="project" value="InterPro"/>
</dbReference>
<dbReference type="VEuPathDB" id="FungiDB:PYU1_G001266"/>
<protein>
    <recommendedName>
        <fullName evidence="3">Phosphoenolpyruvate carboxykinase (ATP)</fullName>
    </recommendedName>
</protein>
<proteinExistence type="predicted"/>
<dbReference type="GO" id="GO:0005829">
    <property type="term" value="C:cytosol"/>
    <property type="evidence" value="ECO:0007669"/>
    <property type="project" value="TreeGrafter"/>
</dbReference>
<dbReference type="PANTHER" id="PTHR30031">
    <property type="entry name" value="PHOSPHOENOLPYRUVATE CARBOXYKINASE ATP"/>
    <property type="match status" value="1"/>
</dbReference>
<reference evidence="2" key="2">
    <citation type="submission" date="2010-04" db="EMBL/GenBank/DDBJ databases">
        <authorList>
            <person name="Buell R."/>
            <person name="Hamilton J."/>
            <person name="Hostetler J."/>
        </authorList>
    </citation>
    <scope>NUCLEOTIDE SEQUENCE [LARGE SCALE GENOMIC DNA]</scope>
    <source>
        <strain evidence="2">DAOM:BR144</strain>
    </source>
</reference>
<dbReference type="STRING" id="431595.K3W8H5"/>
<dbReference type="PANTHER" id="PTHR30031:SF2">
    <property type="entry name" value="PHOSPHOENOLPYRUVATE CARBOXYKINASE (ATP)"/>
    <property type="match status" value="1"/>
</dbReference>
<evidence type="ECO:0000313" key="2">
    <source>
        <dbReference type="Proteomes" id="UP000019132"/>
    </source>
</evidence>
<dbReference type="Gene3D" id="3.40.449.10">
    <property type="entry name" value="Phosphoenolpyruvate Carboxykinase, domain 1"/>
    <property type="match status" value="1"/>
</dbReference>
<dbReference type="HOGENOM" id="CLU_061304_0_0_1"/>
<reference evidence="2" key="1">
    <citation type="journal article" date="2010" name="Genome Biol.">
        <title>Genome sequence of the necrotrophic plant pathogen Pythium ultimum reveals original pathogenicity mechanisms and effector repertoire.</title>
        <authorList>
            <person name="Levesque C.A."/>
            <person name="Brouwer H."/>
            <person name="Cano L."/>
            <person name="Hamilton J.P."/>
            <person name="Holt C."/>
            <person name="Huitema E."/>
            <person name="Raffaele S."/>
            <person name="Robideau G.P."/>
            <person name="Thines M."/>
            <person name="Win J."/>
            <person name="Zerillo M.M."/>
            <person name="Beakes G.W."/>
            <person name="Boore J.L."/>
            <person name="Busam D."/>
            <person name="Dumas B."/>
            <person name="Ferriera S."/>
            <person name="Fuerstenberg S.I."/>
            <person name="Gachon C.M."/>
            <person name="Gaulin E."/>
            <person name="Govers F."/>
            <person name="Grenville-Briggs L."/>
            <person name="Horner N."/>
            <person name="Hostetler J."/>
            <person name="Jiang R.H."/>
            <person name="Johnson J."/>
            <person name="Krajaejun T."/>
            <person name="Lin H."/>
            <person name="Meijer H.J."/>
            <person name="Moore B."/>
            <person name="Morris P."/>
            <person name="Phuntmart V."/>
            <person name="Puiu D."/>
            <person name="Shetty J."/>
            <person name="Stajich J.E."/>
            <person name="Tripathy S."/>
            <person name="Wawra S."/>
            <person name="van West P."/>
            <person name="Whitty B.R."/>
            <person name="Coutinho P.M."/>
            <person name="Henrissat B."/>
            <person name="Martin F."/>
            <person name="Thomas P.D."/>
            <person name="Tyler B.M."/>
            <person name="De Vries R.P."/>
            <person name="Kamoun S."/>
            <person name="Yandell M."/>
            <person name="Tisserat N."/>
            <person name="Buell C.R."/>
        </authorList>
    </citation>
    <scope>NUCLEOTIDE SEQUENCE</scope>
    <source>
        <strain evidence="2">DAOM:BR144</strain>
    </source>
</reference>
<dbReference type="EnsemblProtists" id="PYU1_T001266">
    <property type="protein sequence ID" value="PYU1_T001266"/>
    <property type="gene ID" value="PYU1_G001266"/>
</dbReference>
<organism evidence="1 2">
    <name type="scientific">Globisporangium ultimum (strain ATCC 200006 / CBS 805.95 / DAOM BR144)</name>
    <name type="common">Pythium ultimum</name>
    <dbReference type="NCBI Taxonomy" id="431595"/>
    <lineage>
        <taxon>Eukaryota</taxon>
        <taxon>Sar</taxon>
        <taxon>Stramenopiles</taxon>
        <taxon>Oomycota</taxon>
        <taxon>Peronosporomycetes</taxon>
        <taxon>Pythiales</taxon>
        <taxon>Pythiaceae</taxon>
        <taxon>Globisporangium</taxon>
    </lineage>
</organism>
<dbReference type="InterPro" id="IPR001272">
    <property type="entry name" value="PEP_carboxykinase_ATP"/>
</dbReference>